<keyword evidence="4 12" id="KW-0808">Transferase</keyword>
<dbReference type="InterPro" id="IPR050324">
    <property type="entry name" value="CDP-alcohol_PTase-I"/>
</dbReference>
<evidence type="ECO:0000256" key="8">
    <source>
        <dbReference type="ARBA" id="ARBA00023136"/>
    </source>
</evidence>
<dbReference type="EC" id="2.7.8.5" evidence="11"/>
<feature type="transmembrane region" description="Helical" evidence="13">
    <location>
        <begin position="12"/>
        <end position="34"/>
    </location>
</feature>
<keyword evidence="3" id="KW-0444">Lipid biosynthesis</keyword>
<dbReference type="Gene3D" id="1.20.120.1760">
    <property type="match status" value="1"/>
</dbReference>
<comment type="subcellular location">
    <subcellularLocation>
        <location evidence="1">Membrane</location>
        <topology evidence="1">Multi-pass membrane protein</topology>
    </subcellularLocation>
</comment>
<dbReference type="Proteomes" id="UP000233419">
    <property type="component" value="Chromosome"/>
</dbReference>
<evidence type="ECO:0000256" key="9">
    <source>
        <dbReference type="ARBA" id="ARBA00023209"/>
    </source>
</evidence>
<sequence length="219" mass="24845">MDKKPIVNAPNILTLIRLILVPVVICLILVSYYAEMQDSNSLNWQWTLGTFGKYQYKLPILWMAAGIVFILASLTDFLDGYLARRNNQVTDFGKFFDPIADKLLVNSALILLAVAGIIPLWMVLILILRDTIVDFIRMILSSKQITLAAGMGGKLKTLFQMVGLSLLFFVNFKFFASVEFSATEYGWINQVIMIPMYIATFFSIYSGTVYFCNARKNLF</sequence>
<evidence type="ECO:0000256" key="10">
    <source>
        <dbReference type="ARBA" id="ARBA00023264"/>
    </source>
</evidence>
<keyword evidence="5 13" id="KW-0812">Transmembrane</keyword>
<comment type="similarity">
    <text evidence="2 12">Belongs to the CDP-alcohol phosphatidyltransferase class-I family.</text>
</comment>
<keyword evidence="15" id="KW-1185">Reference proteome</keyword>
<evidence type="ECO:0000313" key="15">
    <source>
        <dbReference type="Proteomes" id="UP000233419"/>
    </source>
</evidence>
<evidence type="ECO:0000256" key="1">
    <source>
        <dbReference type="ARBA" id="ARBA00004141"/>
    </source>
</evidence>
<feature type="transmembrane region" description="Helical" evidence="13">
    <location>
        <begin position="187"/>
        <end position="212"/>
    </location>
</feature>
<name>A0A2K9C4P6_9MOLU</name>
<dbReference type="AlphaFoldDB" id="A0A2K9C4P6"/>
<evidence type="ECO:0000256" key="5">
    <source>
        <dbReference type="ARBA" id="ARBA00022692"/>
    </source>
</evidence>
<dbReference type="GO" id="GO:0008444">
    <property type="term" value="F:CDP-diacylglycerol-glycerol-3-phosphate 3-phosphatidyltransferase activity"/>
    <property type="evidence" value="ECO:0007669"/>
    <property type="project" value="UniProtKB-UniRule"/>
</dbReference>
<protein>
    <recommendedName>
        <fullName evidence="11">CDP-diacylglycerol--glycerol-3-phosphate 3-phosphatidyltransferase</fullName>
        <ecNumber evidence="11">2.7.8.5</ecNumber>
    </recommendedName>
</protein>
<keyword evidence="10" id="KW-1208">Phospholipid metabolism</keyword>
<dbReference type="InterPro" id="IPR043130">
    <property type="entry name" value="CDP-OH_PTrfase_TM_dom"/>
</dbReference>
<evidence type="ECO:0000256" key="3">
    <source>
        <dbReference type="ARBA" id="ARBA00022516"/>
    </source>
</evidence>
<gene>
    <name evidence="14" type="primary">pgsA</name>
    <name evidence="14" type="ORF">CXP39_00330</name>
</gene>
<dbReference type="NCBIfam" id="TIGR00560">
    <property type="entry name" value="pgsA"/>
    <property type="match status" value="1"/>
</dbReference>
<feature type="transmembrane region" description="Helical" evidence="13">
    <location>
        <begin position="103"/>
        <end position="128"/>
    </location>
</feature>
<dbReference type="GO" id="GO:0016020">
    <property type="term" value="C:membrane"/>
    <property type="evidence" value="ECO:0007669"/>
    <property type="project" value="UniProtKB-SubCell"/>
</dbReference>
<organism evidence="14 15">
    <name type="scientific">Mesoplasma syrphidae</name>
    <dbReference type="NCBI Taxonomy" id="225999"/>
    <lineage>
        <taxon>Bacteria</taxon>
        <taxon>Bacillati</taxon>
        <taxon>Mycoplasmatota</taxon>
        <taxon>Mollicutes</taxon>
        <taxon>Entomoplasmatales</taxon>
        <taxon>Entomoplasmataceae</taxon>
        <taxon>Mesoplasma</taxon>
    </lineage>
</organism>
<accession>A0A2K9C4P6</accession>
<dbReference type="RefSeq" id="WP_027048361.1">
    <property type="nucleotide sequence ID" value="NZ_CP025257.1"/>
</dbReference>
<dbReference type="EMBL" id="CP025257">
    <property type="protein sequence ID" value="AUF83257.1"/>
    <property type="molecule type" value="Genomic_DNA"/>
</dbReference>
<dbReference type="Pfam" id="PF01066">
    <property type="entry name" value="CDP-OH_P_transf"/>
    <property type="match status" value="1"/>
</dbReference>
<dbReference type="InterPro" id="IPR048254">
    <property type="entry name" value="CDP_ALCOHOL_P_TRANSF_CS"/>
</dbReference>
<evidence type="ECO:0000313" key="14">
    <source>
        <dbReference type="EMBL" id="AUF83257.1"/>
    </source>
</evidence>
<dbReference type="KEGG" id="msyr:CXP39_00330"/>
<keyword evidence="9" id="KW-0594">Phospholipid biosynthesis</keyword>
<evidence type="ECO:0000256" key="2">
    <source>
        <dbReference type="ARBA" id="ARBA00010441"/>
    </source>
</evidence>
<feature type="transmembrane region" description="Helical" evidence="13">
    <location>
        <begin position="60"/>
        <end position="83"/>
    </location>
</feature>
<evidence type="ECO:0000256" key="4">
    <source>
        <dbReference type="ARBA" id="ARBA00022679"/>
    </source>
</evidence>
<evidence type="ECO:0000256" key="13">
    <source>
        <dbReference type="SAM" id="Phobius"/>
    </source>
</evidence>
<dbReference type="GO" id="GO:0046474">
    <property type="term" value="P:glycerophospholipid biosynthetic process"/>
    <property type="evidence" value="ECO:0007669"/>
    <property type="project" value="TreeGrafter"/>
</dbReference>
<dbReference type="PANTHER" id="PTHR14269">
    <property type="entry name" value="CDP-DIACYLGLYCEROL--GLYCEROL-3-PHOSPHATE 3-PHOSPHATIDYLTRANSFERASE-RELATED"/>
    <property type="match status" value="1"/>
</dbReference>
<reference evidence="14 15" key="1">
    <citation type="submission" date="2017-12" db="EMBL/GenBank/DDBJ databases">
        <title>Mesoplasma syrphidae YJS, Complete Genome.</title>
        <authorList>
            <person name="Knight T.F."/>
            <person name="Citino T."/>
            <person name="Rubinstein R."/>
            <person name="Neuschaefer Z."/>
        </authorList>
    </citation>
    <scope>NUCLEOTIDE SEQUENCE [LARGE SCALE GENOMIC DNA]</scope>
    <source>
        <strain evidence="14 15">YJS</strain>
    </source>
</reference>
<dbReference type="InterPro" id="IPR000462">
    <property type="entry name" value="CDP-OH_P_trans"/>
</dbReference>
<evidence type="ECO:0000256" key="6">
    <source>
        <dbReference type="ARBA" id="ARBA00022989"/>
    </source>
</evidence>
<keyword evidence="7" id="KW-0443">Lipid metabolism</keyword>
<dbReference type="PANTHER" id="PTHR14269:SF62">
    <property type="entry name" value="CDP-DIACYLGLYCEROL--GLYCEROL-3-PHOSPHATE 3-PHOSPHATIDYLTRANSFERASE 1, CHLOROPLASTIC"/>
    <property type="match status" value="1"/>
</dbReference>
<keyword evidence="6 13" id="KW-1133">Transmembrane helix</keyword>
<evidence type="ECO:0000256" key="11">
    <source>
        <dbReference type="NCBIfam" id="TIGR00560"/>
    </source>
</evidence>
<dbReference type="PIRSF" id="PIRSF000847">
    <property type="entry name" value="Phos_ph_gly_syn"/>
    <property type="match status" value="1"/>
</dbReference>
<dbReference type="InterPro" id="IPR004570">
    <property type="entry name" value="Phosphatidylglycerol_P_synth"/>
</dbReference>
<dbReference type="OrthoDB" id="9796672at2"/>
<feature type="transmembrane region" description="Helical" evidence="13">
    <location>
        <begin position="157"/>
        <end position="175"/>
    </location>
</feature>
<evidence type="ECO:0000256" key="12">
    <source>
        <dbReference type="RuleBase" id="RU003750"/>
    </source>
</evidence>
<proteinExistence type="inferred from homology"/>
<dbReference type="PROSITE" id="PS00379">
    <property type="entry name" value="CDP_ALCOHOL_P_TRANSF"/>
    <property type="match status" value="1"/>
</dbReference>
<keyword evidence="8 13" id="KW-0472">Membrane</keyword>
<evidence type="ECO:0000256" key="7">
    <source>
        <dbReference type="ARBA" id="ARBA00023098"/>
    </source>
</evidence>